<evidence type="ECO:0000313" key="2">
    <source>
        <dbReference type="EMBL" id="KXS18293.1"/>
    </source>
</evidence>
<keyword evidence="3" id="KW-1185">Reference proteome</keyword>
<feature type="compositionally biased region" description="Basic and acidic residues" evidence="1">
    <location>
        <begin position="8"/>
        <end position="17"/>
    </location>
</feature>
<dbReference type="AlphaFoldDB" id="A0A139AP58"/>
<reference evidence="2 3" key="1">
    <citation type="journal article" date="2015" name="Genome Biol. Evol.">
        <title>Phylogenomic analyses indicate that early fungi evolved digesting cell walls of algal ancestors of land plants.</title>
        <authorList>
            <person name="Chang Y."/>
            <person name="Wang S."/>
            <person name="Sekimoto S."/>
            <person name="Aerts A.L."/>
            <person name="Choi C."/>
            <person name="Clum A."/>
            <person name="LaButti K.M."/>
            <person name="Lindquist E.A."/>
            <person name="Yee Ngan C."/>
            <person name="Ohm R.A."/>
            <person name="Salamov A.A."/>
            <person name="Grigoriev I.V."/>
            <person name="Spatafora J.W."/>
            <person name="Berbee M.L."/>
        </authorList>
    </citation>
    <scope>NUCLEOTIDE SEQUENCE [LARGE SCALE GENOMIC DNA]</scope>
    <source>
        <strain evidence="2 3">JEL478</strain>
    </source>
</reference>
<dbReference type="Proteomes" id="UP000070544">
    <property type="component" value="Unassembled WGS sequence"/>
</dbReference>
<evidence type="ECO:0000313" key="3">
    <source>
        <dbReference type="Proteomes" id="UP000070544"/>
    </source>
</evidence>
<name>A0A139AP58_GONPJ</name>
<protein>
    <submittedName>
        <fullName evidence="2">Uncharacterized protein</fullName>
    </submittedName>
</protein>
<sequence length="121" mass="13140">MISLNAPHDGEDGRESLGDGGSGDEADASATVDISIEERTTLVGRMTRKLVECRQIVLNRTAESELDFVVGPGERGATIASIHATDEDSGLVSHHFLRRFAMLDELLTISESCLRTGELRR</sequence>
<dbReference type="EMBL" id="KQ965743">
    <property type="protein sequence ID" value="KXS18293.1"/>
    <property type="molecule type" value="Genomic_DNA"/>
</dbReference>
<accession>A0A139AP58</accession>
<proteinExistence type="predicted"/>
<organism evidence="2 3">
    <name type="scientific">Gonapodya prolifera (strain JEL478)</name>
    <name type="common">Monoblepharis prolifera</name>
    <dbReference type="NCBI Taxonomy" id="1344416"/>
    <lineage>
        <taxon>Eukaryota</taxon>
        <taxon>Fungi</taxon>
        <taxon>Fungi incertae sedis</taxon>
        <taxon>Chytridiomycota</taxon>
        <taxon>Chytridiomycota incertae sedis</taxon>
        <taxon>Monoblepharidomycetes</taxon>
        <taxon>Monoblepharidales</taxon>
        <taxon>Gonapodyaceae</taxon>
        <taxon>Gonapodya</taxon>
    </lineage>
</organism>
<feature type="region of interest" description="Disordered" evidence="1">
    <location>
        <begin position="1"/>
        <end position="32"/>
    </location>
</feature>
<gene>
    <name evidence="2" type="ORF">M427DRAFT_153429</name>
</gene>
<evidence type="ECO:0000256" key="1">
    <source>
        <dbReference type="SAM" id="MobiDB-lite"/>
    </source>
</evidence>